<evidence type="ECO:0000256" key="7">
    <source>
        <dbReference type="ARBA" id="ARBA00034125"/>
    </source>
</evidence>
<comment type="subcellular location">
    <subcellularLocation>
        <location evidence="1">Cell membrane</location>
        <topology evidence="1">Multi-pass membrane protein</topology>
    </subcellularLocation>
</comment>
<dbReference type="KEGG" id="lbk:LVISKB_1648"/>
<dbReference type="PATRIC" id="fig|1001583.3.peg.1629"/>
<dbReference type="PANTHER" id="PTHR34390">
    <property type="entry name" value="UPF0442 PROTEIN YJJB-RELATED"/>
    <property type="match status" value="1"/>
</dbReference>
<accession>M5AEL5</accession>
<name>M5AEL5_LEVBR</name>
<dbReference type="AlphaFoldDB" id="M5AEL5"/>
<proteinExistence type="inferred from homology"/>
<sequence>MPQQLDLVLQWFYNSCKSGGCPMTVVQFVIEVVGTYVATIAFGILINIPRRALNFGGWIGVLGYLLYRFTVLAGGGYVIGNLLGAVAIGVASLQAARLKKMPMILFNIPALVPLVPGGQAYQMIKNFALGHNDTAVSFLLQVVMISGAIAFGFLLSELVNRVQQRLLRHHR</sequence>
<feature type="transmembrane region" description="Helical" evidence="8">
    <location>
        <begin position="103"/>
        <end position="124"/>
    </location>
</feature>
<keyword evidence="4 8" id="KW-0812">Transmembrane</keyword>
<evidence type="ECO:0000256" key="1">
    <source>
        <dbReference type="ARBA" id="ARBA00004651"/>
    </source>
</evidence>
<keyword evidence="5 8" id="KW-1133">Transmembrane helix</keyword>
<feature type="transmembrane region" description="Helical" evidence="8">
    <location>
        <begin position="25"/>
        <end position="45"/>
    </location>
</feature>
<dbReference type="InterPro" id="IPR050539">
    <property type="entry name" value="ThrE_Dicarb/AminoAcid_Exp"/>
</dbReference>
<evidence type="ECO:0000256" key="8">
    <source>
        <dbReference type="SAM" id="Phobius"/>
    </source>
</evidence>
<feature type="domain" description="Threonine/Serine exporter ThrE" evidence="9">
    <location>
        <begin position="32"/>
        <end position="159"/>
    </location>
</feature>
<evidence type="ECO:0000256" key="3">
    <source>
        <dbReference type="ARBA" id="ARBA00022519"/>
    </source>
</evidence>
<dbReference type="Pfam" id="PF12821">
    <property type="entry name" value="ThrE_2"/>
    <property type="match status" value="1"/>
</dbReference>
<feature type="transmembrane region" description="Helical" evidence="8">
    <location>
        <begin position="136"/>
        <end position="159"/>
    </location>
</feature>
<evidence type="ECO:0000256" key="5">
    <source>
        <dbReference type="ARBA" id="ARBA00022989"/>
    </source>
</evidence>
<evidence type="ECO:0000256" key="6">
    <source>
        <dbReference type="ARBA" id="ARBA00023136"/>
    </source>
</evidence>
<dbReference type="InterPro" id="IPR024528">
    <property type="entry name" value="ThrE_2"/>
</dbReference>
<evidence type="ECO:0000259" key="9">
    <source>
        <dbReference type="Pfam" id="PF12821"/>
    </source>
</evidence>
<keyword evidence="6 8" id="KW-0472">Membrane</keyword>
<organism evidence="10 11">
    <name type="scientific">Levilactobacillus brevis KB290</name>
    <dbReference type="NCBI Taxonomy" id="1001583"/>
    <lineage>
        <taxon>Bacteria</taxon>
        <taxon>Bacillati</taxon>
        <taxon>Bacillota</taxon>
        <taxon>Bacilli</taxon>
        <taxon>Lactobacillales</taxon>
        <taxon>Lactobacillaceae</taxon>
        <taxon>Levilactobacillus</taxon>
    </lineage>
</organism>
<reference evidence="10 11" key="1">
    <citation type="journal article" date="2013" name="PLoS ONE">
        <title>Genomic Analysis by Deep Sequencing of the Probiotic Lactobacillus brevis KB290 Harboring Nine Plasmids Reveals Genomic Stability.</title>
        <authorList>
            <person name="Fukao M."/>
            <person name="Oshima K."/>
            <person name="Morita H."/>
            <person name="Toh H."/>
            <person name="Suda W."/>
            <person name="Kim S.W."/>
            <person name="Suzuki S."/>
            <person name="Yakabe T."/>
            <person name="Hattori M."/>
            <person name="Yajima N."/>
        </authorList>
    </citation>
    <scope>NUCLEOTIDE SEQUENCE [LARGE SCALE GENOMIC DNA]</scope>
    <source>
        <strain evidence="10 11">KB290</strain>
    </source>
</reference>
<dbReference type="HOGENOM" id="CLU_117642_3_0_9"/>
<comment type="similarity">
    <text evidence="7">Belongs to the ThrE exporter (TC 2.A.79) family.</text>
</comment>
<protein>
    <recommendedName>
        <fullName evidence="9">Threonine/Serine exporter ThrE domain-containing protein</fullName>
    </recommendedName>
</protein>
<evidence type="ECO:0000256" key="4">
    <source>
        <dbReference type="ARBA" id="ARBA00022692"/>
    </source>
</evidence>
<keyword evidence="2" id="KW-1003">Cell membrane</keyword>
<evidence type="ECO:0000256" key="2">
    <source>
        <dbReference type="ARBA" id="ARBA00022475"/>
    </source>
</evidence>
<dbReference type="GO" id="GO:0005886">
    <property type="term" value="C:plasma membrane"/>
    <property type="evidence" value="ECO:0007669"/>
    <property type="project" value="UniProtKB-SubCell"/>
</dbReference>
<evidence type="ECO:0000313" key="10">
    <source>
        <dbReference type="EMBL" id="BAN07283.1"/>
    </source>
</evidence>
<evidence type="ECO:0000313" key="11">
    <source>
        <dbReference type="Proteomes" id="UP000012042"/>
    </source>
</evidence>
<dbReference type="GO" id="GO:0015744">
    <property type="term" value="P:succinate transport"/>
    <property type="evidence" value="ECO:0007669"/>
    <property type="project" value="TreeGrafter"/>
</dbReference>
<gene>
    <name evidence="10" type="ORF">LVISKB_1648</name>
</gene>
<dbReference type="Proteomes" id="UP000012042">
    <property type="component" value="Chromosome"/>
</dbReference>
<feature type="transmembrane region" description="Helical" evidence="8">
    <location>
        <begin position="76"/>
        <end position="96"/>
    </location>
</feature>
<feature type="transmembrane region" description="Helical" evidence="8">
    <location>
        <begin position="52"/>
        <end position="70"/>
    </location>
</feature>
<dbReference type="PANTHER" id="PTHR34390:SF1">
    <property type="entry name" value="SUCCINATE TRANSPORTER SUBUNIT YJJB-RELATED"/>
    <property type="match status" value="1"/>
</dbReference>
<keyword evidence="3" id="KW-0997">Cell inner membrane</keyword>
<dbReference type="EMBL" id="AP012167">
    <property type="protein sequence ID" value="BAN07283.1"/>
    <property type="molecule type" value="Genomic_DNA"/>
</dbReference>